<dbReference type="Proteomes" id="UP000053424">
    <property type="component" value="Unassembled WGS sequence"/>
</dbReference>
<feature type="region of interest" description="Disordered" evidence="1">
    <location>
        <begin position="149"/>
        <end position="312"/>
    </location>
</feature>
<dbReference type="AlphaFoldDB" id="A0A0C2Y3G9"/>
<keyword evidence="3" id="KW-1185">Reference proteome</keyword>
<dbReference type="EMBL" id="KN831773">
    <property type="protein sequence ID" value="KIM44408.1"/>
    <property type="molecule type" value="Genomic_DNA"/>
</dbReference>
<name>A0A0C2Y3G9_HEBCY</name>
<dbReference type="STRING" id="686832.A0A0C2Y3G9"/>
<evidence type="ECO:0000313" key="2">
    <source>
        <dbReference type="EMBL" id="KIM44408.1"/>
    </source>
</evidence>
<dbReference type="OrthoDB" id="3243413at2759"/>
<organism evidence="2 3">
    <name type="scientific">Hebeloma cylindrosporum</name>
    <dbReference type="NCBI Taxonomy" id="76867"/>
    <lineage>
        <taxon>Eukaryota</taxon>
        <taxon>Fungi</taxon>
        <taxon>Dikarya</taxon>
        <taxon>Basidiomycota</taxon>
        <taxon>Agaricomycotina</taxon>
        <taxon>Agaricomycetes</taxon>
        <taxon>Agaricomycetidae</taxon>
        <taxon>Agaricales</taxon>
        <taxon>Agaricineae</taxon>
        <taxon>Hymenogastraceae</taxon>
        <taxon>Hebeloma</taxon>
    </lineage>
</organism>
<accession>A0A0C2Y3G9</accession>
<proteinExistence type="predicted"/>
<feature type="compositionally biased region" description="Polar residues" evidence="1">
    <location>
        <begin position="270"/>
        <end position="281"/>
    </location>
</feature>
<reference evidence="3" key="2">
    <citation type="submission" date="2015-01" db="EMBL/GenBank/DDBJ databases">
        <title>Evolutionary Origins and Diversification of the Mycorrhizal Mutualists.</title>
        <authorList>
            <consortium name="DOE Joint Genome Institute"/>
            <consortium name="Mycorrhizal Genomics Consortium"/>
            <person name="Kohler A."/>
            <person name="Kuo A."/>
            <person name="Nagy L.G."/>
            <person name="Floudas D."/>
            <person name="Copeland A."/>
            <person name="Barry K.W."/>
            <person name="Cichocki N."/>
            <person name="Veneault-Fourrey C."/>
            <person name="LaButti K."/>
            <person name="Lindquist E.A."/>
            <person name="Lipzen A."/>
            <person name="Lundell T."/>
            <person name="Morin E."/>
            <person name="Murat C."/>
            <person name="Riley R."/>
            <person name="Ohm R."/>
            <person name="Sun H."/>
            <person name="Tunlid A."/>
            <person name="Henrissat B."/>
            <person name="Grigoriev I.V."/>
            <person name="Hibbett D.S."/>
            <person name="Martin F."/>
        </authorList>
    </citation>
    <scope>NUCLEOTIDE SEQUENCE [LARGE SCALE GENOMIC DNA]</scope>
    <source>
        <strain evidence="3">h7</strain>
    </source>
</reference>
<sequence>MVKRDKSPEVVEDSRFFTIFLPYPLNGDWQDESETRKLAWWIAECVGEESLWAILWKPSSAGMVLIEVSKSFTDHGRLLGEHRWVDILKNPTEEEKQGSSRIFHCWKIAAVTKDWFDGWEPGKGKFKQPYPETHWCAVPVEDRTGKPLCRPLPLEAKSPPPQVQPPVVGSSKWVEQQAEAPPKGTSWPKKQHQPRNPSGGWGNNPYAVGTSPVSEASSWGLPAAVSPTASGASSPAPATPMSADSQLPAESAPNKAPNKTVWGKPVPLKTFNNEGNNQNKGPSGWSKPVQPPAPAGGISPLAEPKPTGPVNAWAKPLKVTLAQRVGARVEPAVATNTANPANRGKLNPLAKAAAAAAASVGGLPAPSGLSTRPAGRSDSIRTGSSSR</sequence>
<evidence type="ECO:0000313" key="3">
    <source>
        <dbReference type="Proteomes" id="UP000053424"/>
    </source>
</evidence>
<feature type="compositionally biased region" description="Low complexity" evidence="1">
    <location>
        <begin position="222"/>
        <end position="243"/>
    </location>
</feature>
<gene>
    <name evidence="2" type="ORF">M413DRAFT_24911</name>
</gene>
<dbReference type="HOGENOM" id="CLU_713825_0_0_1"/>
<evidence type="ECO:0000256" key="1">
    <source>
        <dbReference type="SAM" id="MobiDB-lite"/>
    </source>
</evidence>
<protein>
    <submittedName>
        <fullName evidence="2">Uncharacterized protein</fullName>
    </submittedName>
</protein>
<reference evidence="2 3" key="1">
    <citation type="submission" date="2014-04" db="EMBL/GenBank/DDBJ databases">
        <authorList>
            <consortium name="DOE Joint Genome Institute"/>
            <person name="Kuo A."/>
            <person name="Gay G."/>
            <person name="Dore J."/>
            <person name="Kohler A."/>
            <person name="Nagy L.G."/>
            <person name="Floudas D."/>
            <person name="Copeland A."/>
            <person name="Barry K.W."/>
            <person name="Cichocki N."/>
            <person name="Veneault-Fourrey C."/>
            <person name="LaButti K."/>
            <person name="Lindquist E.A."/>
            <person name="Lipzen A."/>
            <person name="Lundell T."/>
            <person name="Morin E."/>
            <person name="Murat C."/>
            <person name="Sun H."/>
            <person name="Tunlid A."/>
            <person name="Henrissat B."/>
            <person name="Grigoriev I.V."/>
            <person name="Hibbett D.S."/>
            <person name="Martin F."/>
            <person name="Nordberg H.P."/>
            <person name="Cantor M.N."/>
            <person name="Hua S.X."/>
        </authorList>
    </citation>
    <scope>NUCLEOTIDE SEQUENCE [LARGE SCALE GENOMIC DNA]</scope>
    <source>
        <strain evidence="3">h7</strain>
    </source>
</reference>
<feature type="region of interest" description="Disordered" evidence="1">
    <location>
        <begin position="354"/>
        <end position="387"/>
    </location>
</feature>